<evidence type="ECO:0000256" key="1">
    <source>
        <dbReference type="SAM" id="Phobius"/>
    </source>
</evidence>
<evidence type="ECO:0000313" key="3">
    <source>
        <dbReference type="Proteomes" id="UP001168540"/>
    </source>
</evidence>
<keyword evidence="1" id="KW-0472">Membrane</keyword>
<keyword evidence="3" id="KW-1185">Reference proteome</keyword>
<keyword evidence="1" id="KW-1133">Transmembrane helix</keyword>
<dbReference type="Proteomes" id="UP001168540">
    <property type="component" value="Unassembled WGS sequence"/>
</dbReference>
<proteinExistence type="predicted"/>
<dbReference type="RefSeq" id="WP_289828786.1">
    <property type="nucleotide sequence ID" value="NZ_JAUEDK010000006.1"/>
</dbReference>
<keyword evidence="1" id="KW-0812">Transmembrane</keyword>
<comment type="caution">
    <text evidence="2">The sequence shown here is derived from an EMBL/GenBank/DDBJ whole genome shotgun (WGS) entry which is preliminary data.</text>
</comment>
<name>A0ABT7XKB2_9NEIS</name>
<protein>
    <submittedName>
        <fullName evidence="2">Uncharacterized protein</fullName>
    </submittedName>
</protein>
<gene>
    <name evidence="2" type="ORF">QU481_04920</name>
</gene>
<dbReference type="EMBL" id="JAUEDK010000006">
    <property type="protein sequence ID" value="MDN0074232.1"/>
    <property type="molecule type" value="Genomic_DNA"/>
</dbReference>
<feature type="transmembrane region" description="Helical" evidence="1">
    <location>
        <begin position="43"/>
        <end position="67"/>
    </location>
</feature>
<evidence type="ECO:0000313" key="2">
    <source>
        <dbReference type="EMBL" id="MDN0074232.1"/>
    </source>
</evidence>
<organism evidence="2 3">
    <name type="scientific">Crenobacter oryzisoli</name>
    <dbReference type="NCBI Taxonomy" id="3056844"/>
    <lineage>
        <taxon>Bacteria</taxon>
        <taxon>Pseudomonadati</taxon>
        <taxon>Pseudomonadota</taxon>
        <taxon>Betaproteobacteria</taxon>
        <taxon>Neisseriales</taxon>
        <taxon>Neisseriaceae</taxon>
        <taxon>Crenobacter</taxon>
    </lineage>
</organism>
<sequence length="70" mass="7527">MIRLFNLLRRKRRIAVILLVLATLVFAVSSGLAQYVRGLGFPLLAGLLSLLQVLAVAVQLFALAALVKGP</sequence>
<reference evidence="2" key="1">
    <citation type="submission" date="2023-06" db="EMBL/GenBank/DDBJ databases">
        <authorList>
            <person name="Zhang S."/>
        </authorList>
    </citation>
    <scope>NUCLEOTIDE SEQUENCE</scope>
    <source>
        <strain evidence="2">SG2303</strain>
    </source>
</reference>
<accession>A0ABT7XKB2</accession>